<dbReference type="InterPro" id="IPR002586">
    <property type="entry name" value="CobQ/CobB/MinD/ParA_Nub-bd_dom"/>
</dbReference>
<dbReference type="InterPro" id="IPR015422">
    <property type="entry name" value="PyrdxlP-dep_Trfase_small"/>
</dbReference>
<dbReference type="CDD" id="cd00609">
    <property type="entry name" value="AAT_like"/>
    <property type="match status" value="1"/>
</dbReference>
<comment type="function">
    <text evidence="4">Catalyzes amidations at positions B, D, E, and G on adenosylcobyrinic A,C-diamide. NH(2) groups are provided by glutamine, and one molecule of ATP is hydrogenolyzed for each amidation.</text>
</comment>
<comment type="caution">
    <text evidence="8">The sequence shown here is derived from an EMBL/GenBank/DDBJ whole genome shotgun (WGS) entry which is preliminary data.</text>
</comment>
<keyword evidence="9" id="KW-1185">Reference proteome</keyword>
<accession>S3UZ81</accession>
<evidence type="ECO:0000256" key="2">
    <source>
        <dbReference type="ARBA" id="ARBA00022573"/>
    </source>
</evidence>
<feature type="active site" evidence="4">
    <location>
        <position position="806"/>
    </location>
</feature>
<dbReference type="Pfam" id="PF07685">
    <property type="entry name" value="GATase_3"/>
    <property type="match status" value="1"/>
</dbReference>
<feature type="domain" description="Aminotransferase class I/classII large" evidence="5">
    <location>
        <begin position="26"/>
        <end position="357"/>
    </location>
</feature>
<dbReference type="PROSITE" id="PS51273">
    <property type="entry name" value="GATASE_TYPE_1"/>
    <property type="match status" value="1"/>
</dbReference>
<keyword evidence="3 4" id="KW-0315">Glutamine amidotransferase</keyword>
<dbReference type="Gene3D" id="3.40.50.300">
    <property type="entry name" value="P-loop containing nucleotide triphosphate hydrolases"/>
    <property type="match status" value="1"/>
</dbReference>
<evidence type="ECO:0000259" key="7">
    <source>
        <dbReference type="Pfam" id="PF07685"/>
    </source>
</evidence>
<dbReference type="SUPFAM" id="SSF53383">
    <property type="entry name" value="PLP-dependent transferases"/>
    <property type="match status" value="1"/>
</dbReference>
<dbReference type="STRING" id="1193011.LEP1GSC058_3742"/>
<evidence type="ECO:0000313" key="8">
    <source>
        <dbReference type="EMBL" id="EPG73664.1"/>
    </source>
</evidence>
<dbReference type="PROSITE" id="PS00105">
    <property type="entry name" value="AA_TRANSFER_CLASS_1"/>
    <property type="match status" value="1"/>
</dbReference>
<dbReference type="AlphaFoldDB" id="S3UZ81"/>
<evidence type="ECO:0000256" key="1">
    <source>
        <dbReference type="ARBA" id="ARBA00004953"/>
    </source>
</evidence>
<feature type="domain" description="CobQ/CobB/MinD/ParA nucleotide binding" evidence="6">
    <location>
        <begin position="377"/>
        <end position="602"/>
    </location>
</feature>
<evidence type="ECO:0000256" key="3">
    <source>
        <dbReference type="ARBA" id="ARBA00022962"/>
    </source>
</evidence>
<comment type="pathway">
    <text evidence="1 4">Cofactor biosynthesis; adenosylcobalamin biosynthesis.</text>
</comment>
<dbReference type="InterPro" id="IPR004838">
    <property type="entry name" value="NHTrfase_class1_PyrdxlP-BS"/>
</dbReference>
<organism evidence="8 9">
    <name type="scientific">Leptospira fainei serovar Hurstbridge str. BUT 6</name>
    <dbReference type="NCBI Taxonomy" id="1193011"/>
    <lineage>
        <taxon>Bacteria</taxon>
        <taxon>Pseudomonadati</taxon>
        <taxon>Spirochaetota</taxon>
        <taxon>Spirochaetia</taxon>
        <taxon>Leptospirales</taxon>
        <taxon>Leptospiraceae</taxon>
        <taxon>Leptospira</taxon>
    </lineage>
</organism>
<sequence>MEESNSRTHGGNIDSLAKRLACSREEILDFSANLNPLGFPDWLRPLINSQISNLAYYPDIGYESVKNAVETGWGIPANELVLGNGASELLTFLPKIMEFEYAILPVPSYSDYERVLQKNSIRFEYLESQKEANFDLDYDRLEALIKSDSEKNKLIILGHPNNPTGRLLNNTKIENLARRYPDTFWIIDESFLDFCTGAESFRKNRPRNMAILWSLTKILSIPGLRAGMCIADSNICERLTDLLPPWSLNRLAASVIEKAAEDPKFFEQSRNLLDRLKKPFFEQLNSISQLTVFPSETNFFLIKLSSPEVSVTDLKEKLLEKYKISIRDCEKIPGLGSGFFRLAIRNEDDNRFLIQALLEILKLPSVFTACLRKKPALMIQGTASNVGKSLITAAFCRILRQDGIRVAPFKSQNMALNSFVTVDGLEIGRAQALQAQAAGVPADVRMNPVLLKPSSEKDSQVILNGKPLAAMDFRDYTNFKPKAFEQVMRSYDSLSDEFEVIVLEGAGSVSEVNLKGNDIVNMRMAQYAQAKVLLVGNIDHGGVFGALVGSLETMAEWERKLVSGFIINRFRGIPELLNPGIQYLKTYTNKPVFGIIPHFEGLGLPEEDSLEFKSGNLSDESPLRNRIDIALIDTPRISNHTDADALRLEEDVRLRIVKSAQELGSPDVLILPGSKNVASDMHYLRTSGFSEKILKMSRDGVTEIVGICGGYQILGTKIHDPYKIESASVTTNGLSLLPIETTLEKEKILKQVSGKHLPSEKEVYGYEIHHGNTEVKDSIPTVIVSHDGIHLGHSNQNGRVWGTYVHGIFDADEFRRSFLDKIRLRKGMQVLGGITVKYELESSLERLAMGVRNSVNINEIYRLLGLK</sequence>
<dbReference type="InterPro" id="IPR033949">
    <property type="entry name" value="CobQ_GATase1"/>
</dbReference>
<keyword evidence="8" id="KW-0436">Ligase</keyword>
<dbReference type="Gene3D" id="3.40.640.10">
    <property type="entry name" value="Type I PLP-dependent aspartate aminotransferase-like (Major domain)"/>
    <property type="match status" value="1"/>
</dbReference>
<dbReference type="GO" id="GO:0015420">
    <property type="term" value="F:ABC-type vitamin B12 transporter activity"/>
    <property type="evidence" value="ECO:0007669"/>
    <property type="project" value="UniProtKB-UniRule"/>
</dbReference>
<dbReference type="SUPFAM" id="SSF52317">
    <property type="entry name" value="Class I glutamine amidotransferase-like"/>
    <property type="match status" value="1"/>
</dbReference>
<dbReference type="InterPro" id="IPR015424">
    <property type="entry name" value="PyrdxlP-dep_Trfase"/>
</dbReference>
<comment type="similarity">
    <text evidence="4">Belongs to the CobB/CobQ family. CobQ subfamily.</text>
</comment>
<dbReference type="GO" id="GO:0030170">
    <property type="term" value="F:pyridoxal phosphate binding"/>
    <property type="evidence" value="ECO:0007669"/>
    <property type="project" value="InterPro"/>
</dbReference>
<reference evidence="8" key="1">
    <citation type="submission" date="2013-04" db="EMBL/GenBank/DDBJ databases">
        <authorList>
            <person name="Harkins D.M."/>
            <person name="Durkin A.S."/>
            <person name="Selengut J.D."/>
            <person name="Sanka R."/>
            <person name="DePew J."/>
            <person name="Purushe J."/>
            <person name="Ahmed A."/>
            <person name="van der Linden H."/>
            <person name="Goris M.G.A."/>
            <person name="Hartskeerl R.A."/>
            <person name="Vinetz J.M."/>
            <person name="Sutton G.G."/>
            <person name="Nelson W.C."/>
            <person name="Fouts D.E."/>
        </authorList>
    </citation>
    <scope>NUCLEOTIDE SEQUENCE [LARGE SCALE GENOMIC DNA]</scope>
    <source>
        <strain evidence="8">BUT 6</strain>
    </source>
</reference>
<dbReference type="InterPro" id="IPR004459">
    <property type="entry name" value="CobQ_synth"/>
</dbReference>
<dbReference type="Pfam" id="PF00155">
    <property type="entry name" value="Aminotran_1_2"/>
    <property type="match status" value="1"/>
</dbReference>
<dbReference type="EMBL" id="AKWZ02000010">
    <property type="protein sequence ID" value="EPG73664.1"/>
    <property type="molecule type" value="Genomic_DNA"/>
</dbReference>
<proteinExistence type="inferred from homology"/>
<dbReference type="CDD" id="cd01750">
    <property type="entry name" value="GATase1_CobQ"/>
    <property type="match status" value="1"/>
</dbReference>
<dbReference type="Gene3D" id="3.90.1150.10">
    <property type="entry name" value="Aspartate Aminotransferase, domain 1"/>
    <property type="match status" value="1"/>
</dbReference>
<dbReference type="RefSeq" id="WP_016550140.1">
    <property type="nucleotide sequence ID" value="NZ_AKWZ02000010.1"/>
</dbReference>
<protein>
    <recommendedName>
        <fullName evidence="4">Cobyric acid synthase</fullName>
    </recommendedName>
</protein>
<dbReference type="PANTHER" id="PTHR21343">
    <property type="entry name" value="DETHIOBIOTIN SYNTHETASE"/>
    <property type="match status" value="1"/>
</dbReference>
<dbReference type="Pfam" id="PF01656">
    <property type="entry name" value="CbiA"/>
    <property type="match status" value="1"/>
</dbReference>
<name>S3UZ81_9LEPT</name>
<dbReference type="InterPro" id="IPR015421">
    <property type="entry name" value="PyrdxlP-dep_Trfase_major"/>
</dbReference>
<dbReference type="GO" id="GO:0009236">
    <property type="term" value="P:cobalamin biosynthetic process"/>
    <property type="evidence" value="ECO:0007669"/>
    <property type="project" value="UniProtKB-UniRule"/>
</dbReference>
<evidence type="ECO:0000259" key="5">
    <source>
        <dbReference type="Pfam" id="PF00155"/>
    </source>
</evidence>
<dbReference type="OrthoDB" id="9808302at2"/>
<dbReference type="NCBIfam" id="NF001989">
    <property type="entry name" value="PRK00784.1"/>
    <property type="match status" value="1"/>
</dbReference>
<dbReference type="Proteomes" id="UP000014540">
    <property type="component" value="Unassembled WGS sequence"/>
</dbReference>
<dbReference type="InterPro" id="IPR027417">
    <property type="entry name" value="P-loop_NTPase"/>
</dbReference>
<dbReference type="NCBIfam" id="TIGR00313">
    <property type="entry name" value="cobQ"/>
    <property type="match status" value="1"/>
</dbReference>
<dbReference type="PANTHER" id="PTHR21343:SF1">
    <property type="entry name" value="COBYRIC ACID SYNTHASE"/>
    <property type="match status" value="1"/>
</dbReference>
<keyword evidence="2 4" id="KW-0169">Cobalamin biosynthesis</keyword>
<dbReference type="GO" id="GO:0016874">
    <property type="term" value="F:ligase activity"/>
    <property type="evidence" value="ECO:0007669"/>
    <property type="project" value="UniProtKB-KW"/>
</dbReference>
<feature type="domain" description="CobB/CobQ-like glutamine amidotransferase" evidence="7">
    <location>
        <begin position="628"/>
        <end position="814"/>
    </location>
</feature>
<dbReference type="InterPro" id="IPR011698">
    <property type="entry name" value="GATase_3"/>
</dbReference>
<evidence type="ECO:0000313" key="9">
    <source>
        <dbReference type="Proteomes" id="UP000014540"/>
    </source>
</evidence>
<dbReference type="InterPro" id="IPR004839">
    <property type="entry name" value="Aminotransferase_I/II_large"/>
</dbReference>
<dbReference type="UniPathway" id="UPA00148"/>
<dbReference type="SUPFAM" id="SSF52540">
    <property type="entry name" value="P-loop containing nucleoside triphosphate hydrolases"/>
    <property type="match status" value="1"/>
</dbReference>
<feature type="active site" description="Nucleophile" evidence="4">
    <location>
        <position position="708"/>
    </location>
</feature>
<dbReference type="Gene3D" id="3.40.50.880">
    <property type="match status" value="1"/>
</dbReference>
<gene>
    <name evidence="4 8" type="primary">cobQ</name>
    <name evidence="8" type="ORF">LEP1GSC058_3742</name>
</gene>
<evidence type="ECO:0000259" key="6">
    <source>
        <dbReference type="Pfam" id="PF01656"/>
    </source>
</evidence>
<dbReference type="HAMAP" id="MF_00028">
    <property type="entry name" value="CobQ"/>
    <property type="match status" value="1"/>
</dbReference>
<evidence type="ECO:0000256" key="4">
    <source>
        <dbReference type="HAMAP-Rule" id="MF_00028"/>
    </source>
</evidence>
<dbReference type="PROSITE" id="PS51274">
    <property type="entry name" value="GATASE_COBBQ"/>
    <property type="match status" value="1"/>
</dbReference>
<dbReference type="InterPro" id="IPR029062">
    <property type="entry name" value="Class_I_gatase-like"/>
</dbReference>